<comment type="caution">
    <text evidence="4">The sequence shown here is derived from an EMBL/GenBank/DDBJ whole genome shotgun (WGS) entry which is preliminary data.</text>
</comment>
<dbReference type="InterPro" id="IPR011251">
    <property type="entry name" value="Luciferase-like_dom"/>
</dbReference>
<accession>A0A4R7I4T3</accession>
<dbReference type="InterPro" id="IPR050766">
    <property type="entry name" value="Bact_Lucif_Oxidored"/>
</dbReference>
<evidence type="ECO:0000259" key="3">
    <source>
        <dbReference type="Pfam" id="PF00296"/>
    </source>
</evidence>
<keyword evidence="1" id="KW-0560">Oxidoreductase</keyword>
<evidence type="ECO:0000256" key="2">
    <source>
        <dbReference type="ARBA" id="ARBA00023033"/>
    </source>
</evidence>
<dbReference type="GO" id="GO:0016705">
    <property type="term" value="F:oxidoreductase activity, acting on paired donors, with incorporation or reduction of molecular oxygen"/>
    <property type="evidence" value="ECO:0007669"/>
    <property type="project" value="InterPro"/>
</dbReference>
<dbReference type="EMBL" id="SOAU01000001">
    <property type="protein sequence ID" value="TDT18264.1"/>
    <property type="molecule type" value="Genomic_DNA"/>
</dbReference>
<dbReference type="GO" id="GO:0005829">
    <property type="term" value="C:cytosol"/>
    <property type="evidence" value="ECO:0007669"/>
    <property type="project" value="TreeGrafter"/>
</dbReference>
<reference evidence="4 5" key="1">
    <citation type="submission" date="2019-03" db="EMBL/GenBank/DDBJ databases">
        <title>Sequencing the genomes of 1000 actinobacteria strains.</title>
        <authorList>
            <person name="Klenk H.-P."/>
        </authorList>
    </citation>
    <scope>NUCLEOTIDE SEQUENCE [LARGE SCALE GENOMIC DNA]</scope>
    <source>
        <strain evidence="4 5">DSM 18936</strain>
    </source>
</reference>
<dbReference type="SUPFAM" id="SSF51679">
    <property type="entry name" value="Bacterial luciferase-like"/>
    <property type="match status" value="1"/>
</dbReference>
<dbReference type="GO" id="GO:0004497">
    <property type="term" value="F:monooxygenase activity"/>
    <property type="evidence" value="ECO:0007669"/>
    <property type="project" value="UniProtKB-KW"/>
</dbReference>
<dbReference type="InterPro" id="IPR036661">
    <property type="entry name" value="Luciferase-like_sf"/>
</dbReference>
<protein>
    <submittedName>
        <fullName evidence="4">Alkanesulfonate monooxygenase SsuD/methylene tetrahydromethanopterin reductase-like flavin-dependent oxidoreductase (Luciferase family)</fullName>
    </submittedName>
</protein>
<evidence type="ECO:0000313" key="5">
    <source>
        <dbReference type="Proteomes" id="UP000294558"/>
    </source>
</evidence>
<feature type="domain" description="Luciferase-like" evidence="3">
    <location>
        <begin position="44"/>
        <end position="351"/>
    </location>
</feature>
<name>A0A4R7I4T3_9ACTN</name>
<dbReference type="Proteomes" id="UP000294558">
    <property type="component" value="Unassembled WGS sequence"/>
</dbReference>
<sequence>MKFTYFHLMPFDGLPDDFGDRYRSVWVDIPPEVQDVPRIHQLYNDYLDELEYAAVKGFDAIGVNEHHSNAYGLMSSPNMMGAALSRRMTDTDAKLLVMGDAVPLYDPPIRIAEELAMLDVMSGGRLITGFPLGSSQDSNFAYGVKPATMREQHREGFELIRKAWTSREVFSHNGRFSKLRYVNPWPKPLQNPHPPIWIPGSGSVETMDFAVELDAPFFLLSYFGADFASQMFEKYWSRVELAGRERNPYRSGIVQLVMVADTDEEARRLYEPHVQYFYQKCTHIYPGFTEAPGYKTVRSLEEVLPAKGAEKASRPDSFAAAQSYGWDDFIEKGIVIGGGPDTVRERLEAAAKQSSIGNWVLLMHIGSMPKDLAKHNIDLFSEKVMPGLQTMFADEHEHNWWPRPIDGFQPTHVDPVAREVAR</sequence>
<dbReference type="Pfam" id="PF00296">
    <property type="entry name" value="Bac_luciferase"/>
    <property type="match status" value="1"/>
</dbReference>
<keyword evidence="2 4" id="KW-0503">Monooxygenase</keyword>
<dbReference type="RefSeq" id="WP_133870493.1">
    <property type="nucleotide sequence ID" value="NZ_JAVJPS010000009.1"/>
</dbReference>
<evidence type="ECO:0000256" key="1">
    <source>
        <dbReference type="ARBA" id="ARBA00023002"/>
    </source>
</evidence>
<dbReference type="PANTHER" id="PTHR30137:SF8">
    <property type="entry name" value="BLR5498 PROTEIN"/>
    <property type="match status" value="1"/>
</dbReference>
<dbReference type="OrthoDB" id="7903015at2"/>
<keyword evidence="5" id="KW-1185">Reference proteome</keyword>
<proteinExistence type="predicted"/>
<evidence type="ECO:0000313" key="4">
    <source>
        <dbReference type="EMBL" id="TDT18264.1"/>
    </source>
</evidence>
<organism evidence="4 5">
    <name type="scientific">Ilumatobacter fluminis</name>
    <dbReference type="NCBI Taxonomy" id="467091"/>
    <lineage>
        <taxon>Bacteria</taxon>
        <taxon>Bacillati</taxon>
        <taxon>Actinomycetota</taxon>
        <taxon>Acidimicrobiia</taxon>
        <taxon>Acidimicrobiales</taxon>
        <taxon>Ilumatobacteraceae</taxon>
        <taxon>Ilumatobacter</taxon>
    </lineage>
</organism>
<dbReference type="Gene3D" id="3.20.20.30">
    <property type="entry name" value="Luciferase-like domain"/>
    <property type="match status" value="1"/>
</dbReference>
<dbReference type="AlphaFoldDB" id="A0A4R7I4T3"/>
<dbReference type="PANTHER" id="PTHR30137">
    <property type="entry name" value="LUCIFERASE-LIKE MONOOXYGENASE"/>
    <property type="match status" value="1"/>
</dbReference>
<gene>
    <name evidence="4" type="ORF">BDK89_3882</name>
</gene>